<dbReference type="STRING" id="332977.SAMN05421740_1207"/>
<dbReference type="AlphaFoldDB" id="A0A1H7UNW3"/>
<keyword evidence="2" id="KW-1185">Reference proteome</keyword>
<gene>
    <name evidence="1" type="ORF">SAMN05421740_1207</name>
</gene>
<protein>
    <submittedName>
        <fullName evidence="1">Uncharacterized protein</fullName>
    </submittedName>
</protein>
<dbReference type="EMBL" id="FNZR01000020">
    <property type="protein sequence ID" value="SEL98653.1"/>
    <property type="molecule type" value="Genomic_DNA"/>
</dbReference>
<accession>A0A1H7UNW3</accession>
<dbReference type="OrthoDB" id="1454629at2"/>
<dbReference type="Proteomes" id="UP000198916">
    <property type="component" value="Unassembled WGS sequence"/>
</dbReference>
<evidence type="ECO:0000313" key="2">
    <source>
        <dbReference type="Proteomes" id="UP000198916"/>
    </source>
</evidence>
<name>A0A1H7UNW3_9SPHI</name>
<sequence length="105" mass="12279">MKLFVKILLCKIAWKRIRDSYFNYGTSGNQLQSITNGVTTYLYDANGNMTRDGRQNKARRFLMPGQQISRFGSNSGKFFSPQERYYLCELYPQELTLVFIILLKC</sequence>
<organism evidence="1 2">
    <name type="scientific">Parapedobacter koreensis</name>
    <dbReference type="NCBI Taxonomy" id="332977"/>
    <lineage>
        <taxon>Bacteria</taxon>
        <taxon>Pseudomonadati</taxon>
        <taxon>Bacteroidota</taxon>
        <taxon>Sphingobacteriia</taxon>
        <taxon>Sphingobacteriales</taxon>
        <taxon>Sphingobacteriaceae</taxon>
        <taxon>Parapedobacter</taxon>
    </lineage>
</organism>
<evidence type="ECO:0000313" key="1">
    <source>
        <dbReference type="EMBL" id="SEL98653.1"/>
    </source>
</evidence>
<proteinExistence type="predicted"/>
<dbReference type="RefSeq" id="WP_090609469.1">
    <property type="nucleotide sequence ID" value="NZ_FNZR01000020.1"/>
</dbReference>
<reference evidence="2" key="1">
    <citation type="submission" date="2016-10" db="EMBL/GenBank/DDBJ databases">
        <authorList>
            <person name="Varghese N."/>
            <person name="Submissions S."/>
        </authorList>
    </citation>
    <scope>NUCLEOTIDE SEQUENCE [LARGE SCALE GENOMIC DNA]</scope>
    <source>
        <strain evidence="2">Jip14</strain>
    </source>
</reference>